<dbReference type="KEGG" id="lbc:LACBIDRAFT_298400"/>
<dbReference type="RefSeq" id="XP_001881882.1">
    <property type="nucleotide sequence ID" value="XM_001881847.1"/>
</dbReference>
<feature type="region of interest" description="Disordered" evidence="1">
    <location>
        <begin position="139"/>
        <end position="162"/>
    </location>
</feature>
<protein>
    <submittedName>
        <fullName evidence="2">Predicted protein</fullName>
    </submittedName>
</protein>
<dbReference type="EMBL" id="DS547104">
    <property type="protein sequence ID" value="EDR07490.1"/>
    <property type="molecule type" value="Genomic_DNA"/>
</dbReference>
<reference evidence="2 3" key="1">
    <citation type="journal article" date="2008" name="Nature">
        <title>The genome of Laccaria bicolor provides insights into mycorrhizal symbiosis.</title>
        <authorList>
            <person name="Martin F."/>
            <person name="Aerts A."/>
            <person name="Ahren D."/>
            <person name="Brun A."/>
            <person name="Danchin E.G.J."/>
            <person name="Duchaussoy F."/>
            <person name="Gibon J."/>
            <person name="Kohler A."/>
            <person name="Lindquist E."/>
            <person name="Pereda V."/>
            <person name="Salamov A."/>
            <person name="Shapiro H.J."/>
            <person name="Wuyts J."/>
            <person name="Blaudez D."/>
            <person name="Buee M."/>
            <person name="Brokstein P."/>
            <person name="Canbaeck B."/>
            <person name="Cohen D."/>
            <person name="Courty P.E."/>
            <person name="Coutinho P.M."/>
            <person name="Delaruelle C."/>
            <person name="Detter J.C."/>
            <person name="Deveau A."/>
            <person name="DiFazio S."/>
            <person name="Duplessis S."/>
            <person name="Fraissinet-Tachet L."/>
            <person name="Lucic E."/>
            <person name="Frey-Klett P."/>
            <person name="Fourrey C."/>
            <person name="Feussner I."/>
            <person name="Gay G."/>
            <person name="Grimwood J."/>
            <person name="Hoegger P.J."/>
            <person name="Jain P."/>
            <person name="Kilaru S."/>
            <person name="Labbe J."/>
            <person name="Lin Y.C."/>
            <person name="Legue V."/>
            <person name="Le Tacon F."/>
            <person name="Marmeisse R."/>
            <person name="Melayah D."/>
            <person name="Montanini B."/>
            <person name="Muratet M."/>
            <person name="Nehls U."/>
            <person name="Niculita-Hirzel H."/>
            <person name="Oudot-Le Secq M.P."/>
            <person name="Peter M."/>
            <person name="Quesneville H."/>
            <person name="Rajashekar B."/>
            <person name="Reich M."/>
            <person name="Rouhier N."/>
            <person name="Schmutz J."/>
            <person name="Yin T."/>
            <person name="Chalot M."/>
            <person name="Henrissat B."/>
            <person name="Kuees U."/>
            <person name="Lucas S."/>
            <person name="Van de Peer Y."/>
            <person name="Podila G.K."/>
            <person name="Polle A."/>
            <person name="Pukkila P.J."/>
            <person name="Richardson P.M."/>
            <person name="Rouze P."/>
            <person name="Sanders I.R."/>
            <person name="Stajich J.E."/>
            <person name="Tunlid A."/>
            <person name="Tuskan G."/>
            <person name="Grigoriev I.V."/>
        </authorList>
    </citation>
    <scope>NUCLEOTIDE SEQUENCE [LARGE SCALE GENOMIC DNA]</scope>
    <source>
        <strain evidence="3">S238N-H82 / ATCC MYA-4686</strain>
    </source>
</reference>
<dbReference type="AlphaFoldDB" id="B0DCR7"/>
<evidence type="ECO:0000313" key="3">
    <source>
        <dbReference type="Proteomes" id="UP000001194"/>
    </source>
</evidence>
<feature type="region of interest" description="Disordered" evidence="1">
    <location>
        <begin position="88"/>
        <end position="119"/>
    </location>
</feature>
<evidence type="ECO:0000313" key="2">
    <source>
        <dbReference type="EMBL" id="EDR07490.1"/>
    </source>
</evidence>
<evidence type="ECO:0000256" key="1">
    <source>
        <dbReference type="SAM" id="MobiDB-lite"/>
    </source>
</evidence>
<dbReference type="Proteomes" id="UP000001194">
    <property type="component" value="Unassembled WGS sequence"/>
</dbReference>
<proteinExistence type="predicted"/>
<keyword evidence="3" id="KW-1185">Reference proteome</keyword>
<accession>B0DCR7</accession>
<gene>
    <name evidence="2" type="ORF">LACBIDRAFT_298400</name>
</gene>
<feature type="compositionally biased region" description="Basic and acidic residues" evidence="1">
    <location>
        <begin position="141"/>
        <end position="155"/>
    </location>
</feature>
<name>B0DCR7_LACBS</name>
<dbReference type="OrthoDB" id="2748701at2759"/>
<dbReference type="HOGENOM" id="CLU_664050_0_0_1"/>
<sequence>MSAEECPPEIWEIIFSLACRDDGSTALALSQVSRWINAYSKPYRYQSVALTRCEQIIAFGSVISSLPPELRRVKNLFVHNPLPKVYTSDIYDSDEDLDTKSDGSQSADPALPEEGLSGRASASKELWEARDVDYVLDSDEEHSHASDSEQSHPSDSEDSFDGLTAEEQAELAEEIEEIQSEKVGSPPDWKIGSTPDCLKEFLSDFENHQYAILDAFRLILKTVAPTLETLTVHFIMYQHCPLEVIIPELPVLRDLSLFRMRPYHSNRPTLLFPGLPTVFPSLRRFQIEGFLEPSACLLTEMAPSLECLHTSEFIFHLRKIKPFFPETLRKIVIHTGLAEDMTSRRIKRKLFGGDYEEGVGKYAEFVVEPYSEEYEDWLGDWVARINGEGDAVSIELGTGDAASVESSGSLEVPNRYVIGIYPM</sequence>
<dbReference type="GeneID" id="6077410"/>
<organism evidence="3">
    <name type="scientific">Laccaria bicolor (strain S238N-H82 / ATCC MYA-4686)</name>
    <name type="common">Bicoloured deceiver</name>
    <name type="synonym">Laccaria laccata var. bicolor</name>
    <dbReference type="NCBI Taxonomy" id="486041"/>
    <lineage>
        <taxon>Eukaryota</taxon>
        <taxon>Fungi</taxon>
        <taxon>Dikarya</taxon>
        <taxon>Basidiomycota</taxon>
        <taxon>Agaricomycotina</taxon>
        <taxon>Agaricomycetes</taxon>
        <taxon>Agaricomycetidae</taxon>
        <taxon>Agaricales</taxon>
        <taxon>Agaricineae</taxon>
        <taxon>Hydnangiaceae</taxon>
        <taxon>Laccaria</taxon>
    </lineage>
</organism>
<dbReference type="InParanoid" id="B0DCR7"/>